<dbReference type="Proteomes" id="UP000640786">
    <property type="component" value="Unassembled WGS sequence"/>
</dbReference>
<dbReference type="NCBIfam" id="NF033484">
    <property type="entry name" value="Stp1_PP2C_phos"/>
    <property type="match status" value="1"/>
</dbReference>
<protein>
    <submittedName>
        <fullName evidence="2">Stp1/IreP family PP2C-type Ser/Thr phosphatase</fullName>
    </submittedName>
</protein>
<dbReference type="PROSITE" id="PS51746">
    <property type="entry name" value="PPM_2"/>
    <property type="match status" value="1"/>
</dbReference>
<name>A0ABR8R4M8_9BACI</name>
<evidence type="ECO:0000313" key="3">
    <source>
        <dbReference type="Proteomes" id="UP000640786"/>
    </source>
</evidence>
<evidence type="ECO:0000313" key="2">
    <source>
        <dbReference type="EMBL" id="MBD7942744.1"/>
    </source>
</evidence>
<dbReference type="SUPFAM" id="SSF81606">
    <property type="entry name" value="PP2C-like"/>
    <property type="match status" value="1"/>
</dbReference>
<evidence type="ECO:0000259" key="1">
    <source>
        <dbReference type="PROSITE" id="PS51746"/>
    </source>
</evidence>
<dbReference type="SMART" id="SM00331">
    <property type="entry name" value="PP2C_SIG"/>
    <property type="match status" value="1"/>
</dbReference>
<dbReference type="CDD" id="cd00143">
    <property type="entry name" value="PP2Cc"/>
    <property type="match status" value="1"/>
</dbReference>
<dbReference type="InterPro" id="IPR001932">
    <property type="entry name" value="PPM-type_phosphatase-like_dom"/>
</dbReference>
<sequence>MRFVVKTDVGMKRTINEDRVGVFQREDGRVLAVVADGMGGHNAGDVASEMAITEFEKYFHAYNPSVVPEKEWLMYTFQTINQLIAQHSTSNTGCEGMGTTLIAGLFENSKDSKGIIAHIGDSRVYQITENLVQQITRDHSFVNVLLDSGEINEEQAKTHPMKNAIMKAVGTEKTIHPDFFEVEFVANSYFLFCTDGLSNKLSESFIQSLLYSKKSLQVMGDELVEEANKSGGEDNISLILLTNKDEEV</sequence>
<comment type="caution">
    <text evidence="2">The sequence shown here is derived from an EMBL/GenBank/DDBJ whole genome shotgun (WGS) entry which is preliminary data.</text>
</comment>
<keyword evidence="3" id="KW-1185">Reference proteome</keyword>
<accession>A0ABR8R4M8</accession>
<dbReference type="InterPro" id="IPR036457">
    <property type="entry name" value="PPM-type-like_dom_sf"/>
</dbReference>
<dbReference type="EMBL" id="JACSQO010000001">
    <property type="protein sequence ID" value="MBD7942744.1"/>
    <property type="molecule type" value="Genomic_DNA"/>
</dbReference>
<dbReference type="RefSeq" id="WP_151110597.1">
    <property type="nucleotide sequence ID" value="NZ_JACSQO010000001.1"/>
</dbReference>
<dbReference type="Pfam" id="PF13672">
    <property type="entry name" value="PP2C_2"/>
    <property type="match status" value="1"/>
</dbReference>
<dbReference type="SMART" id="SM00332">
    <property type="entry name" value="PP2Cc"/>
    <property type="match status" value="1"/>
</dbReference>
<proteinExistence type="predicted"/>
<dbReference type="Gene3D" id="3.60.40.10">
    <property type="entry name" value="PPM-type phosphatase domain"/>
    <property type="match status" value="1"/>
</dbReference>
<feature type="domain" description="PPM-type phosphatase" evidence="1">
    <location>
        <begin position="2"/>
        <end position="243"/>
    </location>
</feature>
<reference evidence="2 3" key="1">
    <citation type="submission" date="2020-08" db="EMBL/GenBank/DDBJ databases">
        <title>A Genomic Blueprint of the Chicken Gut Microbiome.</title>
        <authorList>
            <person name="Gilroy R."/>
            <person name="Ravi A."/>
            <person name="Getino M."/>
            <person name="Pursley I."/>
            <person name="Horton D.L."/>
            <person name="Alikhan N.-F."/>
            <person name="Baker D."/>
            <person name="Gharbi K."/>
            <person name="Hall N."/>
            <person name="Watson M."/>
            <person name="Adriaenssens E.M."/>
            <person name="Foster-Nyarko E."/>
            <person name="Jarju S."/>
            <person name="Secka A."/>
            <person name="Antonio M."/>
            <person name="Oren A."/>
            <person name="Chaudhuri R."/>
            <person name="La Ragione R.M."/>
            <person name="Hildebrand F."/>
            <person name="Pallen M.J."/>
        </authorList>
    </citation>
    <scope>NUCLEOTIDE SEQUENCE [LARGE SCALE GENOMIC DNA]</scope>
    <source>
        <strain evidence="2 3">Sa2BUA9</strain>
    </source>
</reference>
<gene>
    <name evidence="2" type="ORF">H9650_01345</name>
</gene>
<organism evidence="2 3">
    <name type="scientific">Psychrobacillus faecigallinarum</name>
    <dbReference type="NCBI Taxonomy" id="2762235"/>
    <lineage>
        <taxon>Bacteria</taxon>
        <taxon>Bacillati</taxon>
        <taxon>Bacillota</taxon>
        <taxon>Bacilli</taxon>
        <taxon>Bacillales</taxon>
        <taxon>Bacillaceae</taxon>
        <taxon>Psychrobacillus</taxon>
    </lineage>
</organism>